<evidence type="ECO:0000256" key="1">
    <source>
        <dbReference type="ARBA" id="ARBA00000971"/>
    </source>
</evidence>
<dbReference type="InterPro" id="IPR046357">
    <property type="entry name" value="PPIase_dom_sf"/>
</dbReference>
<dbReference type="Pfam" id="PF00397">
    <property type="entry name" value="WW"/>
    <property type="match status" value="1"/>
</dbReference>
<comment type="catalytic activity">
    <reaction evidence="1 5">
        <text>[protein]-peptidylproline (omega=180) = [protein]-peptidylproline (omega=0)</text>
        <dbReference type="Rhea" id="RHEA:16237"/>
        <dbReference type="Rhea" id="RHEA-COMP:10747"/>
        <dbReference type="Rhea" id="RHEA-COMP:10748"/>
        <dbReference type="ChEBI" id="CHEBI:83833"/>
        <dbReference type="ChEBI" id="CHEBI:83834"/>
        <dbReference type="EC" id="5.2.1.8"/>
    </reaction>
</comment>
<dbReference type="GO" id="GO:0060261">
    <property type="term" value="P:positive regulation of transcription initiation by RNA polymerase II"/>
    <property type="evidence" value="ECO:0007669"/>
    <property type="project" value="UniProtKB-ARBA"/>
</dbReference>
<dbReference type="InterPro" id="IPR023058">
    <property type="entry name" value="PPIase_PpiC_CS"/>
</dbReference>
<evidence type="ECO:0000313" key="8">
    <source>
        <dbReference type="EMBL" id="KAK0537808.1"/>
    </source>
</evidence>
<evidence type="ECO:0000256" key="3">
    <source>
        <dbReference type="ARBA" id="ARBA00023235"/>
    </source>
</evidence>
<reference evidence="8" key="1">
    <citation type="journal article" date="2023" name="PhytoFront">
        <title>Draft Genome Resources of Seven Strains of Tilletia horrida, Causal Agent of Kernel Smut of Rice.</title>
        <authorList>
            <person name="Khanal S."/>
            <person name="Antony Babu S."/>
            <person name="Zhou X.G."/>
        </authorList>
    </citation>
    <scope>NUCLEOTIDE SEQUENCE</scope>
    <source>
        <strain evidence="8">TX3</strain>
    </source>
</reference>
<protein>
    <recommendedName>
        <fullName evidence="5">Peptidyl-prolyl cis-trans isomerase</fullName>
        <ecNumber evidence="5">5.2.1.8</ecNumber>
    </recommendedName>
</protein>
<dbReference type="SMART" id="SM00456">
    <property type="entry name" value="WW"/>
    <property type="match status" value="1"/>
</dbReference>
<dbReference type="PROSITE" id="PS50020">
    <property type="entry name" value="WW_DOMAIN_2"/>
    <property type="match status" value="1"/>
</dbReference>
<dbReference type="SUPFAM" id="SSF51045">
    <property type="entry name" value="WW domain"/>
    <property type="match status" value="1"/>
</dbReference>
<dbReference type="InterPro" id="IPR051370">
    <property type="entry name" value="PPIase_Pin1"/>
</dbReference>
<gene>
    <name evidence="8" type="primary">pin1</name>
    <name evidence="8" type="ORF">OC842_001499</name>
</gene>
<name>A0AAN6GEX6_9BASI</name>
<dbReference type="GO" id="GO:0005829">
    <property type="term" value="C:cytosol"/>
    <property type="evidence" value="ECO:0007669"/>
    <property type="project" value="TreeGrafter"/>
</dbReference>
<evidence type="ECO:0000259" key="7">
    <source>
        <dbReference type="PROSITE" id="PS50198"/>
    </source>
</evidence>
<dbReference type="SUPFAM" id="SSF54534">
    <property type="entry name" value="FKBP-like"/>
    <property type="match status" value="1"/>
</dbReference>
<dbReference type="EC" id="5.2.1.8" evidence="5"/>
<dbReference type="EMBL" id="JAPDMQ010000054">
    <property type="protein sequence ID" value="KAK0537808.1"/>
    <property type="molecule type" value="Genomic_DNA"/>
</dbReference>
<dbReference type="InterPro" id="IPR036020">
    <property type="entry name" value="WW_dom_sf"/>
</dbReference>
<sequence length="182" mass="19671">MSAADAQWEVRFSKTHGLPYFYDAASNQSSWEPPAGLSEEQIRQLPGAAHFDQAANANANANAGGGGKSDMVRASHLLVKHRESRRPSSWKEKQITRSREEAEQIIRKHLDALGPNPSADDFGKLASTESDCSSASKGGDLGFFGRGQMQKPFEEATYALPVGGLSDIIQTESGTHIILRTA</sequence>
<dbReference type="Pfam" id="PF00639">
    <property type="entry name" value="Rotamase"/>
    <property type="match status" value="1"/>
</dbReference>
<dbReference type="PROSITE" id="PS01159">
    <property type="entry name" value="WW_DOMAIN_1"/>
    <property type="match status" value="1"/>
</dbReference>
<accession>A0AAN6GEX6</accession>
<evidence type="ECO:0000259" key="6">
    <source>
        <dbReference type="PROSITE" id="PS50020"/>
    </source>
</evidence>
<comment type="caution">
    <text evidence="8">The sequence shown here is derived from an EMBL/GenBank/DDBJ whole genome shotgun (WGS) entry which is preliminary data.</text>
</comment>
<dbReference type="InterPro" id="IPR001202">
    <property type="entry name" value="WW_dom"/>
</dbReference>
<dbReference type="PANTHER" id="PTHR10657">
    <property type="entry name" value="PEPTIDYL-PROLYL CIS-TRANS ISOMERASE"/>
    <property type="match status" value="1"/>
</dbReference>
<evidence type="ECO:0000256" key="2">
    <source>
        <dbReference type="ARBA" id="ARBA00023110"/>
    </source>
</evidence>
<dbReference type="Proteomes" id="UP001176521">
    <property type="component" value="Unassembled WGS sequence"/>
</dbReference>
<evidence type="ECO:0000256" key="4">
    <source>
        <dbReference type="PROSITE-ProRule" id="PRU00278"/>
    </source>
</evidence>
<evidence type="ECO:0000313" key="9">
    <source>
        <dbReference type="Proteomes" id="UP001176521"/>
    </source>
</evidence>
<evidence type="ECO:0000256" key="5">
    <source>
        <dbReference type="RuleBase" id="RU363014"/>
    </source>
</evidence>
<feature type="domain" description="PpiC" evidence="7">
    <location>
        <begin position="69"/>
        <end position="182"/>
    </location>
</feature>
<keyword evidence="9" id="KW-1185">Reference proteome</keyword>
<dbReference type="Gene3D" id="2.20.70.10">
    <property type="match status" value="1"/>
</dbReference>
<dbReference type="PROSITE" id="PS50198">
    <property type="entry name" value="PPIC_PPIASE_2"/>
    <property type="match status" value="1"/>
</dbReference>
<dbReference type="InterPro" id="IPR000297">
    <property type="entry name" value="PPIase_PpiC"/>
</dbReference>
<dbReference type="GO" id="GO:0005634">
    <property type="term" value="C:nucleus"/>
    <property type="evidence" value="ECO:0007669"/>
    <property type="project" value="TreeGrafter"/>
</dbReference>
<feature type="domain" description="WW" evidence="6">
    <location>
        <begin position="2"/>
        <end position="36"/>
    </location>
</feature>
<dbReference type="GO" id="GO:0003755">
    <property type="term" value="F:peptidyl-prolyl cis-trans isomerase activity"/>
    <property type="evidence" value="ECO:0007669"/>
    <property type="project" value="UniProtKB-UniRule"/>
</dbReference>
<organism evidence="8 9">
    <name type="scientific">Tilletia horrida</name>
    <dbReference type="NCBI Taxonomy" id="155126"/>
    <lineage>
        <taxon>Eukaryota</taxon>
        <taxon>Fungi</taxon>
        <taxon>Dikarya</taxon>
        <taxon>Basidiomycota</taxon>
        <taxon>Ustilaginomycotina</taxon>
        <taxon>Exobasidiomycetes</taxon>
        <taxon>Tilletiales</taxon>
        <taxon>Tilletiaceae</taxon>
        <taxon>Tilletia</taxon>
    </lineage>
</organism>
<dbReference type="CDD" id="cd00201">
    <property type="entry name" value="WW"/>
    <property type="match status" value="1"/>
</dbReference>
<keyword evidence="2 4" id="KW-0697">Rotamase</keyword>
<dbReference type="AlphaFoldDB" id="A0AAN6GEX6"/>
<keyword evidence="3 4" id="KW-0413">Isomerase</keyword>
<proteinExistence type="predicted"/>
<dbReference type="PANTHER" id="PTHR10657:SF4">
    <property type="entry name" value="PEPTIDYL-PROLYL CIS-TRANS ISOMERASE-RELATED"/>
    <property type="match status" value="1"/>
</dbReference>
<dbReference type="PROSITE" id="PS01096">
    <property type="entry name" value="PPIC_PPIASE_1"/>
    <property type="match status" value="1"/>
</dbReference>
<dbReference type="FunFam" id="3.10.50.40:FF:000026">
    <property type="entry name" value="Peptidyl-prolyl cis-trans isomerase"/>
    <property type="match status" value="1"/>
</dbReference>
<dbReference type="Gene3D" id="3.10.50.40">
    <property type="match status" value="1"/>
</dbReference>